<feature type="region of interest" description="Disordered" evidence="1">
    <location>
        <begin position="1"/>
        <end position="73"/>
    </location>
</feature>
<dbReference type="EnsemblPlants" id="KQL00590">
    <property type="protein sequence ID" value="KQL00590"/>
    <property type="gene ID" value="SETIT_015872mg"/>
</dbReference>
<reference evidence="3" key="1">
    <citation type="journal article" date="2012" name="Nat. Biotechnol.">
        <title>Reference genome sequence of the model plant Setaria.</title>
        <authorList>
            <person name="Bennetzen J.L."/>
            <person name="Schmutz J."/>
            <person name="Wang H."/>
            <person name="Percifield R."/>
            <person name="Hawkins J."/>
            <person name="Pontaroli A.C."/>
            <person name="Estep M."/>
            <person name="Feng L."/>
            <person name="Vaughn J.N."/>
            <person name="Grimwood J."/>
            <person name="Jenkins J."/>
            <person name="Barry K."/>
            <person name="Lindquist E."/>
            <person name="Hellsten U."/>
            <person name="Deshpande S."/>
            <person name="Wang X."/>
            <person name="Wu X."/>
            <person name="Mitros T."/>
            <person name="Triplett J."/>
            <person name="Yang X."/>
            <person name="Ye C.Y."/>
            <person name="Mauro-Herrera M."/>
            <person name="Wang L."/>
            <person name="Li P."/>
            <person name="Sharma M."/>
            <person name="Sharma R."/>
            <person name="Ronald P.C."/>
            <person name="Panaud O."/>
            <person name="Kellogg E.A."/>
            <person name="Brutnell T.P."/>
            <person name="Doust A.N."/>
            <person name="Tuskan G.A."/>
            <person name="Rokhsar D."/>
            <person name="Devos K.M."/>
        </authorList>
    </citation>
    <scope>NUCLEOTIDE SEQUENCE [LARGE SCALE GENOMIC DNA]</scope>
    <source>
        <strain evidence="3">cv. Yugu1</strain>
    </source>
</reference>
<protein>
    <submittedName>
        <fullName evidence="2">Uncharacterized protein</fullName>
    </submittedName>
</protein>
<accession>K3YNN0</accession>
<dbReference type="Gramene" id="KQL00590">
    <property type="protein sequence ID" value="KQL00590"/>
    <property type="gene ID" value="SETIT_015872mg"/>
</dbReference>
<evidence type="ECO:0000256" key="1">
    <source>
        <dbReference type="SAM" id="MobiDB-lite"/>
    </source>
</evidence>
<evidence type="ECO:0000313" key="3">
    <source>
        <dbReference type="Proteomes" id="UP000004995"/>
    </source>
</evidence>
<dbReference type="EMBL" id="AGNK02003533">
    <property type="status" value="NOT_ANNOTATED_CDS"/>
    <property type="molecule type" value="Genomic_DNA"/>
</dbReference>
<organism evidence="2 3">
    <name type="scientific">Setaria italica</name>
    <name type="common">Foxtail millet</name>
    <name type="synonym">Panicum italicum</name>
    <dbReference type="NCBI Taxonomy" id="4555"/>
    <lineage>
        <taxon>Eukaryota</taxon>
        <taxon>Viridiplantae</taxon>
        <taxon>Streptophyta</taxon>
        <taxon>Embryophyta</taxon>
        <taxon>Tracheophyta</taxon>
        <taxon>Spermatophyta</taxon>
        <taxon>Magnoliopsida</taxon>
        <taxon>Liliopsida</taxon>
        <taxon>Poales</taxon>
        <taxon>Poaceae</taxon>
        <taxon>PACMAD clade</taxon>
        <taxon>Panicoideae</taxon>
        <taxon>Panicodae</taxon>
        <taxon>Paniceae</taxon>
        <taxon>Cenchrinae</taxon>
        <taxon>Setaria</taxon>
    </lineage>
</organism>
<evidence type="ECO:0000313" key="2">
    <source>
        <dbReference type="EnsemblPlants" id="KQL00590"/>
    </source>
</evidence>
<dbReference type="InParanoid" id="K3YNN0"/>
<reference evidence="2" key="2">
    <citation type="submission" date="2018-08" db="UniProtKB">
        <authorList>
            <consortium name="EnsemblPlants"/>
        </authorList>
    </citation>
    <scope>IDENTIFICATION</scope>
    <source>
        <strain evidence="2">Yugu1</strain>
    </source>
</reference>
<dbReference type="HOGENOM" id="CLU_2709514_0_0_1"/>
<feature type="compositionally biased region" description="Basic residues" evidence="1">
    <location>
        <begin position="1"/>
        <end position="12"/>
    </location>
</feature>
<feature type="compositionally biased region" description="Low complexity" evidence="1">
    <location>
        <begin position="42"/>
        <end position="52"/>
    </location>
</feature>
<keyword evidence="3" id="KW-1185">Reference proteome</keyword>
<sequence>MAEWKSRRRRATARWGGSAREGGRGSFDLLELTAQPLPPPTKTATTATTATARGGVEAPRATRHSSEQTMKTI</sequence>
<proteinExistence type="predicted"/>
<dbReference type="Proteomes" id="UP000004995">
    <property type="component" value="Unassembled WGS sequence"/>
</dbReference>
<dbReference type="AlphaFoldDB" id="K3YNN0"/>
<name>K3YNN0_SETIT</name>